<dbReference type="GO" id="GO:0016491">
    <property type="term" value="F:oxidoreductase activity"/>
    <property type="evidence" value="ECO:0007669"/>
    <property type="project" value="InterPro"/>
</dbReference>
<reference evidence="2 3" key="1">
    <citation type="submission" date="2019-03" db="EMBL/GenBank/DDBJ databases">
        <title>Genomic Encyclopedia of Type Strains, Phase IV (KMG-IV): sequencing the most valuable type-strain genomes for metagenomic binning, comparative biology and taxonomic classification.</title>
        <authorList>
            <person name="Goeker M."/>
        </authorList>
    </citation>
    <scope>NUCLEOTIDE SEQUENCE [LARGE SCALE GENOMIC DNA]</scope>
    <source>
        <strain evidence="2 3">DSM 45361</strain>
    </source>
</reference>
<comment type="caution">
    <text evidence="2">The sequence shown here is derived from an EMBL/GenBank/DDBJ whole genome shotgun (WGS) entry which is preliminary data.</text>
</comment>
<gene>
    <name evidence="2" type="ORF">EV186_1031178</name>
</gene>
<dbReference type="EMBL" id="SNXZ01000003">
    <property type="protein sequence ID" value="TDP98197.1"/>
    <property type="molecule type" value="Genomic_DNA"/>
</dbReference>
<feature type="domain" description="Thioredoxin" evidence="1">
    <location>
        <begin position="49"/>
        <end position="182"/>
    </location>
</feature>
<dbReference type="InterPro" id="IPR013740">
    <property type="entry name" value="Redoxin"/>
</dbReference>
<dbReference type="CDD" id="cd02966">
    <property type="entry name" value="TlpA_like_family"/>
    <property type="match status" value="1"/>
</dbReference>
<dbReference type="OrthoDB" id="128449at2"/>
<accession>A0A4R6SEN0</accession>
<dbReference type="Pfam" id="PF08534">
    <property type="entry name" value="Redoxin"/>
    <property type="match status" value="1"/>
</dbReference>
<evidence type="ECO:0000259" key="1">
    <source>
        <dbReference type="PROSITE" id="PS51352"/>
    </source>
</evidence>
<dbReference type="PROSITE" id="PS51352">
    <property type="entry name" value="THIOREDOXIN_2"/>
    <property type="match status" value="1"/>
</dbReference>
<dbReference type="InterPro" id="IPR013766">
    <property type="entry name" value="Thioredoxin_domain"/>
</dbReference>
<dbReference type="SUPFAM" id="SSF52833">
    <property type="entry name" value="Thioredoxin-like"/>
    <property type="match status" value="1"/>
</dbReference>
<dbReference type="AlphaFoldDB" id="A0A4R6SEN0"/>
<name>A0A4R6SEN0_LABRH</name>
<evidence type="ECO:0000313" key="2">
    <source>
        <dbReference type="EMBL" id="TDP98197.1"/>
    </source>
</evidence>
<protein>
    <submittedName>
        <fullName evidence="2">AhpC/TSA family protein</fullName>
    </submittedName>
</protein>
<proteinExistence type="predicted"/>
<dbReference type="Gene3D" id="3.40.30.10">
    <property type="entry name" value="Glutaredoxin"/>
    <property type="match status" value="1"/>
</dbReference>
<sequence>MAVLVAAVVVLAVLFLVNLLFTFGVIRRLREHTEILDKMGTPGPSAVMRRPGESVDDFVTVTADGEPVSFAAESGRTLVAAFSTSCAPCKAKLPGFVDYAGRHPGGRERVVAMVLGDDDAAAASFVEALGPVARVIRDVEEGPAPKAIGLHGFPAFAVVEPDRTVAASGSDLAALPPIAAKV</sequence>
<dbReference type="InterPro" id="IPR036249">
    <property type="entry name" value="Thioredoxin-like_sf"/>
</dbReference>
<dbReference type="RefSeq" id="WP_133851282.1">
    <property type="nucleotide sequence ID" value="NZ_SNXZ01000003.1"/>
</dbReference>
<keyword evidence="3" id="KW-1185">Reference proteome</keyword>
<evidence type="ECO:0000313" key="3">
    <source>
        <dbReference type="Proteomes" id="UP000295444"/>
    </source>
</evidence>
<organism evidence="2 3">
    <name type="scientific">Labedaea rhizosphaerae</name>
    <dbReference type="NCBI Taxonomy" id="598644"/>
    <lineage>
        <taxon>Bacteria</taxon>
        <taxon>Bacillati</taxon>
        <taxon>Actinomycetota</taxon>
        <taxon>Actinomycetes</taxon>
        <taxon>Pseudonocardiales</taxon>
        <taxon>Pseudonocardiaceae</taxon>
        <taxon>Labedaea</taxon>
    </lineage>
</organism>
<dbReference type="Proteomes" id="UP000295444">
    <property type="component" value="Unassembled WGS sequence"/>
</dbReference>